<comment type="caution">
    <text evidence="1">The sequence shown here is derived from an EMBL/GenBank/DDBJ whole genome shotgun (WGS) entry which is preliminary data.</text>
</comment>
<name>A0A699L6C3_TANCI</name>
<dbReference type="AlphaFoldDB" id="A0A699L6C3"/>
<gene>
    <name evidence="1" type="ORF">Tci_698857</name>
</gene>
<feature type="non-terminal residue" evidence="1">
    <location>
        <position position="1"/>
    </location>
</feature>
<organism evidence="1">
    <name type="scientific">Tanacetum cinerariifolium</name>
    <name type="common">Dalmatian daisy</name>
    <name type="synonym">Chrysanthemum cinerariifolium</name>
    <dbReference type="NCBI Taxonomy" id="118510"/>
    <lineage>
        <taxon>Eukaryota</taxon>
        <taxon>Viridiplantae</taxon>
        <taxon>Streptophyta</taxon>
        <taxon>Embryophyta</taxon>
        <taxon>Tracheophyta</taxon>
        <taxon>Spermatophyta</taxon>
        <taxon>Magnoliopsida</taxon>
        <taxon>eudicotyledons</taxon>
        <taxon>Gunneridae</taxon>
        <taxon>Pentapetalae</taxon>
        <taxon>asterids</taxon>
        <taxon>campanulids</taxon>
        <taxon>Asterales</taxon>
        <taxon>Asteraceae</taxon>
        <taxon>Asteroideae</taxon>
        <taxon>Anthemideae</taxon>
        <taxon>Anthemidinae</taxon>
        <taxon>Tanacetum</taxon>
    </lineage>
</organism>
<proteinExistence type="predicted"/>
<accession>A0A699L6C3</accession>
<feature type="non-terminal residue" evidence="1">
    <location>
        <position position="102"/>
    </location>
</feature>
<evidence type="ECO:0000313" key="1">
    <source>
        <dbReference type="EMBL" id="GFB26886.1"/>
    </source>
</evidence>
<reference evidence="1" key="1">
    <citation type="journal article" date="2019" name="Sci. Rep.">
        <title>Draft genome of Tanacetum cinerariifolium, the natural source of mosquito coil.</title>
        <authorList>
            <person name="Yamashiro T."/>
            <person name="Shiraishi A."/>
            <person name="Satake H."/>
            <person name="Nakayama K."/>
        </authorList>
    </citation>
    <scope>NUCLEOTIDE SEQUENCE</scope>
</reference>
<sequence>ADTTTTATTAAFPAAAAAVVGCGWRIGHHHHRAVRSQTTIVVAVRRRYSHHSHTMWCRAVAAQPLRVPRCAQPFDATAVAATEPAVATTATTAAPWWCLACG</sequence>
<dbReference type="EMBL" id="BKCJ010589474">
    <property type="protein sequence ID" value="GFB26886.1"/>
    <property type="molecule type" value="Genomic_DNA"/>
</dbReference>
<protein>
    <submittedName>
        <fullName evidence="1">Uncharacterized protein</fullName>
    </submittedName>
</protein>